<dbReference type="Proteomes" id="UP001176941">
    <property type="component" value="Chromosome 26"/>
</dbReference>
<feature type="region of interest" description="Disordered" evidence="1">
    <location>
        <begin position="130"/>
        <end position="205"/>
    </location>
</feature>
<feature type="compositionally biased region" description="Basic and acidic residues" evidence="1">
    <location>
        <begin position="196"/>
        <end position="205"/>
    </location>
</feature>
<name>A0ABN8Z0M7_RANTA</name>
<feature type="compositionally biased region" description="Polar residues" evidence="1">
    <location>
        <begin position="151"/>
        <end position="160"/>
    </location>
</feature>
<feature type="region of interest" description="Disordered" evidence="1">
    <location>
        <begin position="1"/>
        <end position="85"/>
    </location>
</feature>
<feature type="compositionally biased region" description="Low complexity" evidence="1">
    <location>
        <begin position="42"/>
        <end position="51"/>
    </location>
</feature>
<proteinExistence type="predicted"/>
<evidence type="ECO:0000256" key="1">
    <source>
        <dbReference type="SAM" id="MobiDB-lite"/>
    </source>
</evidence>
<gene>
    <name evidence="2" type="ORF">MRATA1EN1_LOCUS16369</name>
</gene>
<organism evidence="2 3">
    <name type="scientific">Rangifer tarandus platyrhynchus</name>
    <name type="common">Svalbard reindeer</name>
    <dbReference type="NCBI Taxonomy" id="3082113"/>
    <lineage>
        <taxon>Eukaryota</taxon>
        <taxon>Metazoa</taxon>
        <taxon>Chordata</taxon>
        <taxon>Craniata</taxon>
        <taxon>Vertebrata</taxon>
        <taxon>Euteleostomi</taxon>
        <taxon>Mammalia</taxon>
        <taxon>Eutheria</taxon>
        <taxon>Laurasiatheria</taxon>
        <taxon>Artiodactyla</taxon>
        <taxon>Ruminantia</taxon>
        <taxon>Pecora</taxon>
        <taxon>Cervidae</taxon>
        <taxon>Odocoileinae</taxon>
        <taxon>Rangifer</taxon>
    </lineage>
</organism>
<reference evidence="2" key="1">
    <citation type="submission" date="2023-04" db="EMBL/GenBank/DDBJ databases">
        <authorList>
            <consortium name="ELIXIR-Norway"/>
        </authorList>
    </citation>
    <scope>NUCLEOTIDE SEQUENCE [LARGE SCALE GENOMIC DNA]</scope>
</reference>
<feature type="compositionally biased region" description="Basic residues" evidence="1">
    <location>
        <begin position="9"/>
        <end position="23"/>
    </location>
</feature>
<evidence type="ECO:0000313" key="2">
    <source>
        <dbReference type="EMBL" id="CAI9167407.1"/>
    </source>
</evidence>
<keyword evidence="3" id="KW-1185">Reference proteome</keyword>
<accession>A0ABN8Z0M7</accession>
<evidence type="ECO:0000313" key="3">
    <source>
        <dbReference type="Proteomes" id="UP001176941"/>
    </source>
</evidence>
<protein>
    <submittedName>
        <fullName evidence="2">Uncharacterized protein</fullName>
    </submittedName>
</protein>
<sequence>MSLTGAARGAHRGPARPPRRRTHPMSQSMATRGPPRPPPDLLGPQPAAAAAGSKHSLTHSHTRAAGAAGSDASAPPAGNGSPDCHCGPALRALRSPRRNIPYALGCPFTPRFGPEARSRVMLWAVGAACGPRGGSRRRMRESAGRLETAEDLSSQATFPPSLQGLRGPARADRPPLPGRRQQVALPGFSPGSGRAGWERKAGQKH</sequence>
<dbReference type="EMBL" id="OX459962">
    <property type="protein sequence ID" value="CAI9167407.1"/>
    <property type="molecule type" value="Genomic_DNA"/>
</dbReference>
<feature type="compositionally biased region" description="Low complexity" evidence="1">
    <location>
        <begin position="64"/>
        <end position="83"/>
    </location>
</feature>